<proteinExistence type="predicted"/>
<name>A0AAV1VSJ1_LUPLU</name>
<gene>
    <name evidence="2" type="ORF">LLUT_LOCUS906</name>
</gene>
<sequence length="95" mass="10430">MDTESTKDVNGSVNKPIVVASLDATNGEDDDSKSLLPTRIGGMSRKSDKGHKTRRKKVQWNDKNGNKLVQVLEYEPSDVSDSENGNEDSCMCTIL</sequence>
<organism evidence="2 3">
    <name type="scientific">Lupinus luteus</name>
    <name type="common">European yellow lupine</name>
    <dbReference type="NCBI Taxonomy" id="3873"/>
    <lineage>
        <taxon>Eukaryota</taxon>
        <taxon>Viridiplantae</taxon>
        <taxon>Streptophyta</taxon>
        <taxon>Embryophyta</taxon>
        <taxon>Tracheophyta</taxon>
        <taxon>Spermatophyta</taxon>
        <taxon>Magnoliopsida</taxon>
        <taxon>eudicotyledons</taxon>
        <taxon>Gunneridae</taxon>
        <taxon>Pentapetalae</taxon>
        <taxon>rosids</taxon>
        <taxon>fabids</taxon>
        <taxon>Fabales</taxon>
        <taxon>Fabaceae</taxon>
        <taxon>Papilionoideae</taxon>
        <taxon>50 kb inversion clade</taxon>
        <taxon>genistoids sensu lato</taxon>
        <taxon>core genistoids</taxon>
        <taxon>Genisteae</taxon>
        <taxon>Lupinus</taxon>
    </lineage>
</organism>
<evidence type="ECO:0000256" key="1">
    <source>
        <dbReference type="SAM" id="MobiDB-lite"/>
    </source>
</evidence>
<keyword evidence="3" id="KW-1185">Reference proteome</keyword>
<feature type="compositionally biased region" description="Basic residues" evidence="1">
    <location>
        <begin position="48"/>
        <end position="58"/>
    </location>
</feature>
<dbReference type="AlphaFoldDB" id="A0AAV1VSJ1"/>
<feature type="region of interest" description="Disordered" evidence="1">
    <location>
        <begin position="24"/>
        <end position="58"/>
    </location>
</feature>
<dbReference type="EMBL" id="CAXHTB010000001">
    <property type="protein sequence ID" value="CAL0299846.1"/>
    <property type="molecule type" value="Genomic_DNA"/>
</dbReference>
<dbReference type="Proteomes" id="UP001497480">
    <property type="component" value="Unassembled WGS sequence"/>
</dbReference>
<reference evidence="2 3" key="1">
    <citation type="submission" date="2024-03" db="EMBL/GenBank/DDBJ databases">
        <authorList>
            <person name="Martinez-Hernandez J."/>
        </authorList>
    </citation>
    <scope>NUCLEOTIDE SEQUENCE [LARGE SCALE GENOMIC DNA]</scope>
</reference>
<evidence type="ECO:0000313" key="3">
    <source>
        <dbReference type="Proteomes" id="UP001497480"/>
    </source>
</evidence>
<protein>
    <submittedName>
        <fullName evidence="2">Uncharacterized protein</fullName>
    </submittedName>
</protein>
<evidence type="ECO:0000313" key="2">
    <source>
        <dbReference type="EMBL" id="CAL0299846.1"/>
    </source>
</evidence>
<dbReference type="PANTHER" id="PTHR33401:SF2">
    <property type="entry name" value="OS03G0138400 PROTEIN"/>
    <property type="match status" value="1"/>
</dbReference>
<dbReference type="PANTHER" id="PTHR33401">
    <property type="entry name" value="LIGHT-HARVESTING COMPLEX-LIKE PROTEIN OHP2, CHLOROPLASTIC"/>
    <property type="match status" value="1"/>
</dbReference>
<comment type="caution">
    <text evidence="2">The sequence shown here is derived from an EMBL/GenBank/DDBJ whole genome shotgun (WGS) entry which is preliminary data.</text>
</comment>
<accession>A0AAV1VSJ1</accession>